<evidence type="ECO:0000256" key="3">
    <source>
        <dbReference type="ARBA" id="ARBA00011720"/>
    </source>
</evidence>
<evidence type="ECO:0000256" key="10">
    <source>
        <dbReference type="ARBA" id="ARBA00024938"/>
    </source>
</evidence>
<keyword evidence="4" id="KW-0812">Transmembrane</keyword>
<dbReference type="AlphaFoldDB" id="A0AA88CSI6"/>
<proteinExistence type="inferred from homology"/>
<comment type="function">
    <text evidence="10">Critical mediator, in cooperation with CASP4, of endoplasmic reticulum-stress induced apoptosis. Required or the activation of CASP4 following endoplasmic reticulum stress.</text>
</comment>
<evidence type="ECO:0000256" key="12">
    <source>
        <dbReference type="SAM" id="MobiDB-lite"/>
    </source>
</evidence>
<dbReference type="GO" id="GO:0005789">
    <property type="term" value="C:endoplasmic reticulum membrane"/>
    <property type="evidence" value="ECO:0007669"/>
    <property type="project" value="UniProtKB-SubCell"/>
</dbReference>
<reference evidence="13" key="1">
    <citation type="submission" date="2023-07" db="EMBL/GenBank/DDBJ databases">
        <title>draft genome sequence of fig (Ficus carica).</title>
        <authorList>
            <person name="Takahashi T."/>
            <person name="Nishimura K."/>
        </authorList>
    </citation>
    <scope>NUCLEOTIDE SEQUENCE</scope>
</reference>
<evidence type="ECO:0000313" key="14">
    <source>
        <dbReference type="Proteomes" id="UP001187192"/>
    </source>
</evidence>
<keyword evidence="14" id="KW-1185">Reference proteome</keyword>
<feature type="coiled-coil region" evidence="11">
    <location>
        <begin position="477"/>
        <end position="536"/>
    </location>
</feature>
<keyword evidence="9" id="KW-0325">Glycoprotein</keyword>
<evidence type="ECO:0000256" key="8">
    <source>
        <dbReference type="ARBA" id="ARBA00023136"/>
    </source>
</evidence>
<comment type="similarity">
    <text evidence="2">Belongs to the TMEM214 family.</text>
</comment>
<dbReference type="PANTHER" id="PTHR13448:SF0">
    <property type="entry name" value="TRANSMEMBRANE PROTEIN 214"/>
    <property type="match status" value="1"/>
</dbReference>
<organism evidence="13 14">
    <name type="scientific">Ficus carica</name>
    <name type="common">Common fig</name>
    <dbReference type="NCBI Taxonomy" id="3494"/>
    <lineage>
        <taxon>Eukaryota</taxon>
        <taxon>Viridiplantae</taxon>
        <taxon>Streptophyta</taxon>
        <taxon>Embryophyta</taxon>
        <taxon>Tracheophyta</taxon>
        <taxon>Spermatophyta</taxon>
        <taxon>Magnoliopsida</taxon>
        <taxon>eudicotyledons</taxon>
        <taxon>Gunneridae</taxon>
        <taxon>Pentapetalae</taxon>
        <taxon>rosids</taxon>
        <taxon>fabids</taxon>
        <taxon>Rosales</taxon>
        <taxon>Moraceae</taxon>
        <taxon>Ficeae</taxon>
        <taxon>Ficus</taxon>
    </lineage>
</organism>
<keyword evidence="11" id="KW-0175">Coiled coil</keyword>
<evidence type="ECO:0000256" key="5">
    <source>
        <dbReference type="ARBA" id="ARBA00022703"/>
    </source>
</evidence>
<keyword evidence="5" id="KW-0053">Apoptosis</keyword>
<evidence type="ECO:0000256" key="11">
    <source>
        <dbReference type="SAM" id="Coils"/>
    </source>
</evidence>
<evidence type="ECO:0008006" key="15">
    <source>
        <dbReference type="Google" id="ProtNLM"/>
    </source>
</evidence>
<evidence type="ECO:0000256" key="4">
    <source>
        <dbReference type="ARBA" id="ARBA00022692"/>
    </source>
</evidence>
<keyword evidence="8" id="KW-0472">Membrane</keyword>
<feature type="compositionally biased region" description="Basic residues" evidence="12">
    <location>
        <begin position="132"/>
        <end position="141"/>
    </location>
</feature>
<feature type="region of interest" description="Disordered" evidence="12">
    <location>
        <begin position="16"/>
        <end position="146"/>
    </location>
</feature>
<dbReference type="Pfam" id="PF10151">
    <property type="entry name" value="TMEM214"/>
    <property type="match status" value="1"/>
</dbReference>
<evidence type="ECO:0000256" key="1">
    <source>
        <dbReference type="ARBA" id="ARBA00004477"/>
    </source>
</evidence>
<dbReference type="PANTHER" id="PTHR13448">
    <property type="entry name" value="TRANSMEMBRANE PROTEIN 214"/>
    <property type="match status" value="1"/>
</dbReference>
<evidence type="ECO:0000256" key="7">
    <source>
        <dbReference type="ARBA" id="ARBA00022989"/>
    </source>
</evidence>
<protein>
    <recommendedName>
        <fullName evidence="15">Transmembrane protein</fullName>
    </recommendedName>
</protein>
<dbReference type="GO" id="GO:0005794">
    <property type="term" value="C:Golgi apparatus"/>
    <property type="evidence" value="ECO:0007669"/>
    <property type="project" value="TreeGrafter"/>
</dbReference>
<dbReference type="Proteomes" id="UP001187192">
    <property type="component" value="Unassembled WGS sequence"/>
</dbReference>
<evidence type="ECO:0000313" key="13">
    <source>
        <dbReference type="EMBL" id="GMN28496.1"/>
    </source>
</evidence>
<comment type="caution">
    <text evidence="13">The sequence shown here is derived from an EMBL/GenBank/DDBJ whole genome shotgun (WGS) entry which is preliminary data.</text>
</comment>
<dbReference type="InterPro" id="IPR019308">
    <property type="entry name" value="TMEM214"/>
</dbReference>
<feature type="compositionally biased region" description="Basic and acidic residues" evidence="12">
    <location>
        <begin position="74"/>
        <end position="91"/>
    </location>
</feature>
<feature type="compositionally biased region" description="Low complexity" evidence="12">
    <location>
        <begin position="92"/>
        <end position="102"/>
    </location>
</feature>
<evidence type="ECO:0000256" key="6">
    <source>
        <dbReference type="ARBA" id="ARBA00022824"/>
    </source>
</evidence>
<accession>A0AA88CSI6</accession>
<evidence type="ECO:0000256" key="2">
    <source>
        <dbReference type="ARBA" id="ARBA00007984"/>
    </source>
</evidence>
<gene>
    <name evidence="13" type="ORF">TIFTF001_002076</name>
</gene>
<comment type="subcellular location">
    <subcellularLocation>
        <location evidence="1">Endoplasmic reticulum membrane</location>
        <topology evidence="1">Multi-pass membrane protein</topology>
    </subcellularLocation>
</comment>
<evidence type="ECO:0000256" key="9">
    <source>
        <dbReference type="ARBA" id="ARBA00023180"/>
    </source>
</evidence>
<dbReference type="EMBL" id="BTGU01000002">
    <property type="protein sequence ID" value="GMN28496.1"/>
    <property type="molecule type" value="Genomic_DNA"/>
</dbReference>
<comment type="subunit">
    <text evidence="3">Constitutively interacts with CASP4; required for the localization of procaspase 4 to the ER.</text>
</comment>
<name>A0AA88CSI6_FICCA</name>
<sequence>MDDNSALIEALLREDEEMAAKTNHNNTNDNNNRNDDVYGWQTVSYSKKNKKPSNQPPSAADGRRPNGVASAGDDVFRSIEVHSEERRRRASEAQVAASAAGSKQHSDDNDGDEDGEVPAEQNGGGAEEARKAKPKKPKKPKATVAEAAKKIDADHLEAFLADITANYESRQDIQLMRFADYFGRAFAAVNAAQFPWLKTFKESDVNKLVDVPLSHISEKVYKTSVDWISQRSPEALQYFITWSLDTILDDLAIQAARGSKKVAQQAPLKSQVAIFVMLAMVLRRRPDLLISLLPDMKGSPKYQGQDKLPLNVWLISQASVGDLAVGLYMWAHFLLPMLSSRSTSNPPSRDLILQLVERILSAQKARNILINGAVRRGERLVPPSALDILMRATFPAPSARVKATGRFAAVYHTLKEIALAGSPESKAMKQTTQQILTFAVKAIEEDTSDLSREASDIFIWCLTQNSRCYKQWDVLYLENLEASVKILKRLSREWNQRSAQHLTLDPLRETVKKFRQKNLEELAKEEDDARHALLNEADKYSKIILGRLSRGHGCLKSIIFVSVALGAGAALLQFWDSKTLAEVYGLLR</sequence>
<keyword evidence="6" id="KW-0256">Endoplasmic reticulum</keyword>
<keyword evidence="7" id="KW-1133">Transmembrane helix</keyword>